<evidence type="ECO:0000313" key="1">
    <source>
        <dbReference type="EMBL" id="MDQ2309033.1"/>
    </source>
</evidence>
<dbReference type="Proteomes" id="UP001236270">
    <property type="component" value="Unassembled WGS sequence"/>
</dbReference>
<reference evidence="1" key="1">
    <citation type="submission" date="2023-08" db="EMBL/GenBank/DDBJ databases">
        <title>WGS of pathogenic bacterial species, Los Angeles County Public Health Laboratories.</title>
        <authorList>
            <person name="Garrigues J.M."/>
            <person name="Green N.M."/>
        </authorList>
    </citation>
    <scope>NUCLEOTIDE SEQUENCE</scope>
    <source>
        <strain evidence="1">LACPHL-BACT-2023-00068</strain>
    </source>
</reference>
<sequence>MDPITSPDPTPLWREGNYPFVWILSQQATGANPLENTHKKDPGRLPGGLKRGDFIVLVFLWRLIDKTPEENGVN</sequence>
<dbReference type="AlphaFoldDB" id="A0AAW8HN87"/>
<protein>
    <submittedName>
        <fullName evidence="1">Uncharacterized protein</fullName>
    </submittedName>
</protein>
<evidence type="ECO:0000313" key="2">
    <source>
        <dbReference type="Proteomes" id="UP001236270"/>
    </source>
</evidence>
<comment type="caution">
    <text evidence="1">The sequence shown here is derived from an EMBL/GenBank/DDBJ whole genome shotgun (WGS) entry which is preliminary data.</text>
</comment>
<name>A0AAW8HN87_PLUGE</name>
<organism evidence="1 2">
    <name type="scientific">Pluralibacter gergoviae</name>
    <name type="common">Enterobacter gergoviae</name>
    <dbReference type="NCBI Taxonomy" id="61647"/>
    <lineage>
        <taxon>Bacteria</taxon>
        <taxon>Pseudomonadati</taxon>
        <taxon>Pseudomonadota</taxon>
        <taxon>Gammaproteobacteria</taxon>
        <taxon>Enterobacterales</taxon>
        <taxon>Enterobacteriaceae</taxon>
        <taxon>Pluralibacter</taxon>
    </lineage>
</organism>
<proteinExistence type="predicted"/>
<dbReference type="EMBL" id="JAVDNV010000004">
    <property type="protein sequence ID" value="MDQ2309033.1"/>
    <property type="molecule type" value="Genomic_DNA"/>
</dbReference>
<gene>
    <name evidence="1" type="ORF">RBJ30_07945</name>
</gene>
<accession>A0AAW8HN87</accession>
<dbReference type="RefSeq" id="WP_071195721.1">
    <property type="nucleotide sequence ID" value="NZ_CP139937.1"/>
</dbReference>